<organism evidence="1">
    <name type="scientific">marine sediment metagenome</name>
    <dbReference type="NCBI Taxonomy" id="412755"/>
    <lineage>
        <taxon>unclassified sequences</taxon>
        <taxon>metagenomes</taxon>
        <taxon>ecological metagenomes</taxon>
    </lineage>
</organism>
<dbReference type="AlphaFoldDB" id="A0A0F8ZBB6"/>
<accession>A0A0F8ZBB6</accession>
<name>A0A0F8ZBB6_9ZZZZ</name>
<comment type="caution">
    <text evidence="1">The sequence shown here is derived from an EMBL/GenBank/DDBJ whole genome shotgun (WGS) entry which is preliminary data.</text>
</comment>
<gene>
    <name evidence="1" type="ORF">LCGC14_2717100</name>
</gene>
<evidence type="ECO:0000313" key="1">
    <source>
        <dbReference type="EMBL" id="KKK91028.1"/>
    </source>
</evidence>
<protein>
    <submittedName>
        <fullName evidence="1">Uncharacterized protein</fullName>
    </submittedName>
</protein>
<sequence length="136" mass="14191">IRPAGVFEIPPIKWKSGLHLFDGSVDVGIRLGTNNEGNSTGSQNIQFLSRDGGATERTSELITDQFGNLIVQNSTGSVGIFRADGAYKLQSVTFANLPVPADGSVIHCSDCTIANPCAGAGTGALAKRLNGVWVCN</sequence>
<dbReference type="EMBL" id="LAZR01048836">
    <property type="protein sequence ID" value="KKK91028.1"/>
    <property type="molecule type" value="Genomic_DNA"/>
</dbReference>
<proteinExistence type="predicted"/>
<reference evidence="1" key="1">
    <citation type="journal article" date="2015" name="Nature">
        <title>Complex archaea that bridge the gap between prokaryotes and eukaryotes.</title>
        <authorList>
            <person name="Spang A."/>
            <person name="Saw J.H."/>
            <person name="Jorgensen S.L."/>
            <person name="Zaremba-Niedzwiedzka K."/>
            <person name="Martijn J."/>
            <person name="Lind A.E."/>
            <person name="van Eijk R."/>
            <person name="Schleper C."/>
            <person name="Guy L."/>
            <person name="Ettema T.J."/>
        </authorList>
    </citation>
    <scope>NUCLEOTIDE SEQUENCE</scope>
</reference>
<feature type="non-terminal residue" evidence="1">
    <location>
        <position position="1"/>
    </location>
</feature>